<evidence type="ECO:0000313" key="7">
    <source>
        <dbReference type="Proteomes" id="UP000625711"/>
    </source>
</evidence>
<evidence type="ECO:0000256" key="3">
    <source>
        <dbReference type="ARBA" id="ARBA00022614"/>
    </source>
</evidence>
<feature type="region of interest" description="Disordered" evidence="5">
    <location>
        <begin position="324"/>
        <end position="354"/>
    </location>
</feature>
<dbReference type="EMBL" id="JAACXV010014073">
    <property type="protein sequence ID" value="KAF7270656.1"/>
    <property type="molecule type" value="Genomic_DNA"/>
</dbReference>
<dbReference type="Proteomes" id="UP000625711">
    <property type="component" value="Unassembled WGS sequence"/>
</dbReference>
<comment type="caution">
    <text evidence="6">The sequence shown here is derived from an EMBL/GenBank/DDBJ whole genome shotgun (WGS) entry which is preliminary data.</text>
</comment>
<name>A0A834M3D4_RHYFE</name>
<organism evidence="6 7">
    <name type="scientific">Rhynchophorus ferrugineus</name>
    <name type="common">Red palm weevil</name>
    <name type="synonym">Curculio ferrugineus</name>
    <dbReference type="NCBI Taxonomy" id="354439"/>
    <lineage>
        <taxon>Eukaryota</taxon>
        <taxon>Metazoa</taxon>
        <taxon>Ecdysozoa</taxon>
        <taxon>Arthropoda</taxon>
        <taxon>Hexapoda</taxon>
        <taxon>Insecta</taxon>
        <taxon>Pterygota</taxon>
        <taxon>Neoptera</taxon>
        <taxon>Endopterygota</taxon>
        <taxon>Coleoptera</taxon>
        <taxon>Polyphaga</taxon>
        <taxon>Cucujiformia</taxon>
        <taxon>Curculionidae</taxon>
        <taxon>Dryophthorinae</taxon>
        <taxon>Rhynchophorus</taxon>
    </lineage>
</organism>
<dbReference type="AlphaFoldDB" id="A0A834M3D4"/>
<dbReference type="PANTHER" id="PTHR15454:SF69">
    <property type="entry name" value="SERINE_THREONINE-PROTEIN KINASE 11-INTERACTING PROTEIN"/>
    <property type="match status" value="1"/>
</dbReference>
<keyword evidence="3" id="KW-0433">Leucine-rich repeat</keyword>
<gene>
    <name evidence="6" type="ORF">GWI33_016377</name>
</gene>
<dbReference type="SUPFAM" id="SSF52075">
    <property type="entry name" value="Outer arm dynein light chain 1"/>
    <property type="match status" value="1"/>
</dbReference>
<sequence>MCDPSLLSKVVELLRPVSKDVFNGKGKLCLSTVYLQKLNSTLETYSPEELASSFHSTENKFNLQRDLQSLQELITGTISLKLTPDLVNNEETNEIVLKRFTNLKVLEIHKLDIKTIIGIQKLRSQIEELTCIHSLNSLDDILEKCGGDFSQGNLWNALKKANFAHNQLTQIDKSLDWTPWLTILDLSHNQLTNVDFINNLPNLKHLNISFNKLNQVPKFKGQICKRLQVLTLNNNFIEDISGLGHLSTIVQLDLSQNCIMDHNVLLYIGHLASLNCLNIQRNPISFHPHHRNTTCQYLNKNVVTLNLLLDNIPLNKIERSFTGSRHPISQSSLSSSNNSSLNSLECSSQEKQKRVRNVTIHESNNIVTENKKVTPVSTPKSNMVHLEMKKQVEQLRESYGDYWLHRQSGIIFQDVLGFEKSSVLSSTPSDANPSDLYFEKALDSGESKNDSAIFETASDEIAKDEASEKANITKDTIEEDFFASAENSESEESAEKQSLDDEDANKSEIFYAYSDPNNTECDLCLMVSDTYLSEMDSVSLKKKSSWSFDMVIICRMGEAQNAVHLEFDTVRKDRKSRDYYMEESEIFVNLIQSKVKEIPQKKVTYQCMKCDEYFSIAKKNVREEERRQSSVICPKCNSDYVIIKQS</sequence>
<keyword evidence="4" id="KW-0677">Repeat</keyword>
<dbReference type="PANTHER" id="PTHR15454">
    <property type="entry name" value="NISCHARIN RELATED"/>
    <property type="match status" value="1"/>
</dbReference>
<feature type="compositionally biased region" description="Low complexity" evidence="5">
    <location>
        <begin position="329"/>
        <end position="349"/>
    </location>
</feature>
<protein>
    <recommendedName>
        <fullName evidence="8">Serine/threonine-protein kinase 11-interacting protein</fullName>
    </recommendedName>
</protein>
<dbReference type="InterPro" id="IPR025875">
    <property type="entry name" value="Leu-rich_rpt_4"/>
</dbReference>
<dbReference type="Gene3D" id="3.80.10.10">
    <property type="entry name" value="Ribonuclease Inhibitor"/>
    <property type="match status" value="1"/>
</dbReference>
<evidence type="ECO:0000313" key="6">
    <source>
        <dbReference type="EMBL" id="KAF7270656.1"/>
    </source>
</evidence>
<dbReference type="InterPro" id="IPR001611">
    <property type="entry name" value="Leu-rich_rpt"/>
</dbReference>
<evidence type="ECO:0000256" key="1">
    <source>
        <dbReference type="ARBA" id="ARBA00004496"/>
    </source>
</evidence>
<dbReference type="PRINTS" id="PR00019">
    <property type="entry name" value="LEURICHRPT"/>
</dbReference>
<reference evidence="6" key="1">
    <citation type="submission" date="2020-08" db="EMBL/GenBank/DDBJ databases">
        <title>Genome sequencing and assembly of the red palm weevil Rhynchophorus ferrugineus.</title>
        <authorList>
            <person name="Dias G.B."/>
            <person name="Bergman C.M."/>
            <person name="Manee M."/>
        </authorList>
    </citation>
    <scope>NUCLEOTIDE SEQUENCE</scope>
    <source>
        <strain evidence="6">AA-2017</strain>
        <tissue evidence="6">Whole larva</tissue>
    </source>
</reference>
<dbReference type="GO" id="GO:0005737">
    <property type="term" value="C:cytoplasm"/>
    <property type="evidence" value="ECO:0007669"/>
    <property type="project" value="UniProtKB-SubCell"/>
</dbReference>
<keyword evidence="7" id="KW-1185">Reference proteome</keyword>
<proteinExistence type="predicted"/>
<dbReference type="PROSITE" id="PS51450">
    <property type="entry name" value="LRR"/>
    <property type="match status" value="3"/>
</dbReference>
<evidence type="ECO:0008006" key="8">
    <source>
        <dbReference type="Google" id="ProtNLM"/>
    </source>
</evidence>
<evidence type="ECO:0000256" key="4">
    <source>
        <dbReference type="ARBA" id="ARBA00022737"/>
    </source>
</evidence>
<dbReference type="OrthoDB" id="7451790at2759"/>
<evidence type="ECO:0000256" key="2">
    <source>
        <dbReference type="ARBA" id="ARBA00022490"/>
    </source>
</evidence>
<evidence type="ECO:0000256" key="5">
    <source>
        <dbReference type="SAM" id="MobiDB-lite"/>
    </source>
</evidence>
<comment type="subcellular location">
    <subcellularLocation>
        <location evidence="1">Cytoplasm</location>
    </subcellularLocation>
</comment>
<dbReference type="Pfam" id="PF12799">
    <property type="entry name" value="LRR_4"/>
    <property type="match status" value="1"/>
</dbReference>
<keyword evidence="2" id="KW-0963">Cytoplasm</keyword>
<accession>A0A834M3D4</accession>
<dbReference type="InterPro" id="IPR032675">
    <property type="entry name" value="LRR_dom_sf"/>
</dbReference>